<dbReference type="PANTHER" id="PTHR23282">
    <property type="entry name" value="APICAL ENDOSOMAL GLYCOPROTEIN PRECURSOR"/>
    <property type="match status" value="1"/>
</dbReference>
<evidence type="ECO:0000313" key="3">
    <source>
        <dbReference type="Proteomes" id="UP000749559"/>
    </source>
</evidence>
<accession>A0A8S4P090</accession>
<dbReference type="PRINTS" id="PR00020">
    <property type="entry name" value="MAMDOMAIN"/>
</dbReference>
<gene>
    <name evidence="2" type="ORF">OFUS_LOCUS12620</name>
</gene>
<feature type="non-terminal residue" evidence="2">
    <location>
        <position position="1"/>
    </location>
</feature>
<sequence length="649" mass="71758">MLVDSSVNSTSIYTRLRSPVHPPTKGSCISFYYHKSGTNELAVEGRFSPILKIAGGRWIQTGERKEWTKGQVSIRSSQSLQFVFRARINPSEEGHIAVDDVSYTEGECPHPGNCDFETNICSWTNNNKGDIQWIRAKGGKPSGPTIDHTKSSPEGYYMVLDASLPRIPGQKALLLSEQFETTGWTDRHCITFWYHMYGDGIGTLSVLLRKRTGDVLLWQLSGTQADQWRFAQASWNYANWHEIVIVGTRGGNTEGDIAIDDVEIIKSSCAVTPSVADGRFISTTQRPTTVVPTQWKPDTKFDCSFEKDFCTWTSNSSDVPWVRAQGPTGNISSGPTVDHTLGTGQGWYVYVPLATSDDRKSGRAKLVSSLIGSSTTLCLSFWYHMYGPNVGRLSVYIDINGVIEGPIWTRIGTHGFAWNFGQVKLRMNEKYKVMFVGNRKPGYYGEIALDDVRIGAGSCKEPAGFCSFESGLCGWVVPVNDTNTWLRQTSITSTGAAPKSDHTTGTERGNYIIATGKGGPGTSSILSPTFTQSVSQCLNFWYIMNGKGLGVLNVYLSIDGKRQQYPVWSNAHDQGARWTLGQISIVQNGFYKVEFYAIVYNENKGHIAVDDISLKPGQCQAPGNCDFENGLCSWFNNADNDMDWNIGRG</sequence>
<dbReference type="EMBL" id="CAIIXF020000006">
    <property type="protein sequence ID" value="CAH1786794.1"/>
    <property type="molecule type" value="Genomic_DNA"/>
</dbReference>
<organism evidence="2 3">
    <name type="scientific">Owenia fusiformis</name>
    <name type="common">Polychaete worm</name>
    <dbReference type="NCBI Taxonomy" id="6347"/>
    <lineage>
        <taxon>Eukaryota</taxon>
        <taxon>Metazoa</taxon>
        <taxon>Spiralia</taxon>
        <taxon>Lophotrochozoa</taxon>
        <taxon>Annelida</taxon>
        <taxon>Polychaeta</taxon>
        <taxon>Sedentaria</taxon>
        <taxon>Canalipalpata</taxon>
        <taxon>Sabellida</taxon>
        <taxon>Oweniida</taxon>
        <taxon>Oweniidae</taxon>
        <taxon>Owenia</taxon>
    </lineage>
</organism>
<feature type="domain" description="MAM" evidence="1">
    <location>
        <begin position="464"/>
        <end position="621"/>
    </location>
</feature>
<dbReference type="PROSITE" id="PS50060">
    <property type="entry name" value="MAM_2"/>
    <property type="match status" value="5"/>
</dbReference>
<dbReference type="AlphaFoldDB" id="A0A8S4P090"/>
<proteinExistence type="predicted"/>
<evidence type="ECO:0000313" key="2">
    <source>
        <dbReference type="EMBL" id="CAH1786794.1"/>
    </source>
</evidence>
<feature type="domain" description="MAM" evidence="1">
    <location>
        <begin position="623"/>
        <end position="649"/>
    </location>
</feature>
<dbReference type="Gene3D" id="2.60.120.200">
    <property type="match status" value="4"/>
</dbReference>
<evidence type="ECO:0000259" key="1">
    <source>
        <dbReference type="PROSITE" id="PS50060"/>
    </source>
</evidence>
<dbReference type="SUPFAM" id="SSF49899">
    <property type="entry name" value="Concanavalin A-like lectins/glucanases"/>
    <property type="match status" value="4"/>
</dbReference>
<dbReference type="OrthoDB" id="412155at2759"/>
<keyword evidence="3" id="KW-1185">Reference proteome</keyword>
<dbReference type="Proteomes" id="UP000749559">
    <property type="component" value="Unassembled WGS sequence"/>
</dbReference>
<dbReference type="InterPro" id="IPR013320">
    <property type="entry name" value="ConA-like_dom_sf"/>
</dbReference>
<dbReference type="PANTHER" id="PTHR23282:SF101">
    <property type="entry name" value="MAM DOMAIN-CONTAINING PROTEIN"/>
    <property type="match status" value="1"/>
</dbReference>
<feature type="domain" description="MAM" evidence="1">
    <location>
        <begin position="112"/>
        <end position="271"/>
    </location>
</feature>
<protein>
    <recommendedName>
        <fullName evidence="1">MAM domain-containing protein</fullName>
    </recommendedName>
</protein>
<dbReference type="CDD" id="cd06263">
    <property type="entry name" value="MAM"/>
    <property type="match status" value="3"/>
</dbReference>
<feature type="domain" description="MAM" evidence="1">
    <location>
        <begin position="301"/>
        <end position="461"/>
    </location>
</feature>
<feature type="domain" description="MAM" evidence="1">
    <location>
        <begin position="1"/>
        <end position="110"/>
    </location>
</feature>
<dbReference type="InterPro" id="IPR000998">
    <property type="entry name" value="MAM_dom"/>
</dbReference>
<dbReference type="GO" id="GO:0016020">
    <property type="term" value="C:membrane"/>
    <property type="evidence" value="ECO:0007669"/>
    <property type="project" value="InterPro"/>
</dbReference>
<dbReference type="SMART" id="SM00137">
    <property type="entry name" value="MAM"/>
    <property type="match status" value="3"/>
</dbReference>
<comment type="caution">
    <text evidence="2">The sequence shown here is derived from an EMBL/GenBank/DDBJ whole genome shotgun (WGS) entry which is preliminary data.</text>
</comment>
<reference evidence="2" key="1">
    <citation type="submission" date="2022-03" db="EMBL/GenBank/DDBJ databases">
        <authorList>
            <person name="Martin C."/>
        </authorList>
    </citation>
    <scope>NUCLEOTIDE SEQUENCE</scope>
</reference>
<name>A0A8S4P090_OWEFU</name>
<dbReference type="InterPro" id="IPR051560">
    <property type="entry name" value="MAM_domain-containing"/>
</dbReference>
<dbReference type="Pfam" id="PF00629">
    <property type="entry name" value="MAM"/>
    <property type="match status" value="4"/>
</dbReference>